<dbReference type="Pfam" id="PF03960">
    <property type="entry name" value="ArsC"/>
    <property type="match status" value="1"/>
</dbReference>
<keyword evidence="2" id="KW-0560">Oxidoreductase</keyword>
<dbReference type="Gene3D" id="3.40.30.10">
    <property type="entry name" value="Glutaredoxin"/>
    <property type="match status" value="1"/>
</dbReference>
<keyword evidence="5" id="KW-1185">Reference proteome</keyword>
<evidence type="ECO:0000256" key="2">
    <source>
        <dbReference type="ARBA" id="ARBA00023002"/>
    </source>
</evidence>
<comment type="similarity">
    <text evidence="1 3">Belongs to the ArsC family.</text>
</comment>
<gene>
    <name evidence="4" type="ORF">GCM10007383_08910</name>
</gene>
<protein>
    <submittedName>
        <fullName evidence="4">Arsenate reductase (Glutaredoxin)</fullName>
    </submittedName>
</protein>
<proteinExistence type="inferred from homology"/>
<dbReference type="InterPro" id="IPR036249">
    <property type="entry name" value="Thioredoxin-like_sf"/>
</dbReference>
<dbReference type="Proteomes" id="UP000634668">
    <property type="component" value="Unassembled WGS sequence"/>
</dbReference>
<comment type="caution">
    <text evidence="4">The sequence shown here is derived from an EMBL/GenBank/DDBJ whole genome shotgun (WGS) entry which is preliminary data.</text>
</comment>
<organism evidence="4 5">
    <name type="scientific">Arenibacter certesii</name>
    <dbReference type="NCBI Taxonomy" id="228955"/>
    <lineage>
        <taxon>Bacteria</taxon>
        <taxon>Pseudomonadati</taxon>
        <taxon>Bacteroidota</taxon>
        <taxon>Flavobacteriia</taxon>
        <taxon>Flavobacteriales</taxon>
        <taxon>Flavobacteriaceae</taxon>
        <taxon>Arenibacter</taxon>
    </lineage>
</organism>
<dbReference type="RefSeq" id="WP_026813043.1">
    <property type="nucleotide sequence ID" value="NZ_BMWP01000004.1"/>
</dbReference>
<dbReference type="InterPro" id="IPR006660">
    <property type="entry name" value="Arsenate_reductase-like"/>
</dbReference>
<dbReference type="CDD" id="cd03034">
    <property type="entry name" value="ArsC_ArsC"/>
    <property type="match status" value="1"/>
</dbReference>
<dbReference type="InterPro" id="IPR006659">
    <property type="entry name" value="Arsenate_reductase"/>
</dbReference>
<dbReference type="SUPFAM" id="SSF52833">
    <property type="entry name" value="Thioredoxin-like"/>
    <property type="match status" value="1"/>
</dbReference>
<dbReference type="AlphaFoldDB" id="A0A918MIU6"/>
<dbReference type="PROSITE" id="PS51353">
    <property type="entry name" value="ARSC"/>
    <property type="match status" value="1"/>
</dbReference>
<evidence type="ECO:0000313" key="5">
    <source>
        <dbReference type="Proteomes" id="UP000634668"/>
    </source>
</evidence>
<reference evidence="4" key="2">
    <citation type="submission" date="2020-09" db="EMBL/GenBank/DDBJ databases">
        <authorList>
            <person name="Sun Q."/>
            <person name="Kim S."/>
        </authorList>
    </citation>
    <scope>NUCLEOTIDE SEQUENCE</scope>
    <source>
        <strain evidence="4">KCTC 12113</strain>
    </source>
</reference>
<evidence type="ECO:0000313" key="4">
    <source>
        <dbReference type="EMBL" id="GGW26129.1"/>
    </source>
</evidence>
<dbReference type="PANTHER" id="PTHR30041:SF4">
    <property type="entry name" value="ARSENATE REDUCTASE"/>
    <property type="match status" value="1"/>
</dbReference>
<evidence type="ECO:0000256" key="3">
    <source>
        <dbReference type="PROSITE-ProRule" id="PRU01282"/>
    </source>
</evidence>
<dbReference type="PANTHER" id="PTHR30041">
    <property type="entry name" value="ARSENATE REDUCTASE"/>
    <property type="match status" value="1"/>
</dbReference>
<name>A0A918MIU6_9FLAO</name>
<accession>A0A918MIU6</accession>
<dbReference type="GO" id="GO:0008794">
    <property type="term" value="F:arsenate reductase (glutaredoxin) activity"/>
    <property type="evidence" value="ECO:0007669"/>
    <property type="project" value="InterPro"/>
</dbReference>
<dbReference type="EMBL" id="BMWP01000004">
    <property type="protein sequence ID" value="GGW26129.1"/>
    <property type="molecule type" value="Genomic_DNA"/>
</dbReference>
<evidence type="ECO:0000256" key="1">
    <source>
        <dbReference type="ARBA" id="ARBA00007198"/>
    </source>
</evidence>
<dbReference type="NCBIfam" id="TIGR00014">
    <property type="entry name" value="arsC"/>
    <property type="match status" value="1"/>
</dbReference>
<sequence length="113" mass="12996">MIKIFHNPRCSKSRQGVALLTESGKDFEIVKYLENVPTKKELKEIVKILGVKPIELIRTNESIWKDNYKGKELSDDELLSAMVENPKLIERPIVIRNNKGVIGRPPEKIMELL</sequence>
<reference evidence="4" key="1">
    <citation type="journal article" date="2014" name="Int. J. Syst. Evol. Microbiol.">
        <title>Complete genome sequence of Corynebacterium casei LMG S-19264T (=DSM 44701T), isolated from a smear-ripened cheese.</title>
        <authorList>
            <consortium name="US DOE Joint Genome Institute (JGI-PGF)"/>
            <person name="Walter F."/>
            <person name="Albersmeier A."/>
            <person name="Kalinowski J."/>
            <person name="Ruckert C."/>
        </authorList>
    </citation>
    <scope>NUCLEOTIDE SEQUENCE</scope>
    <source>
        <strain evidence="4">KCTC 12113</strain>
    </source>
</reference>